<protein>
    <submittedName>
        <fullName evidence="2">Negative regulation of DNA replication</fullName>
    </submittedName>
</protein>
<proteinExistence type="predicted"/>
<dbReference type="GO" id="GO:0006325">
    <property type="term" value="P:chromatin organization"/>
    <property type="evidence" value="ECO:0007669"/>
    <property type="project" value="TreeGrafter"/>
</dbReference>
<reference evidence="2" key="1">
    <citation type="submission" date="2023-01" db="EMBL/GenBank/DDBJ databases">
        <title>Genome assembly of the deep-sea coral Lophelia pertusa.</title>
        <authorList>
            <person name="Herrera S."/>
            <person name="Cordes E."/>
        </authorList>
    </citation>
    <scope>NUCLEOTIDE SEQUENCE</scope>
    <source>
        <strain evidence="2">USNM1676648</strain>
        <tissue evidence="2">Polyp</tissue>
    </source>
</reference>
<dbReference type="EMBL" id="MU827343">
    <property type="protein sequence ID" value="KAJ7352920.1"/>
    <property type="molecule type" value="Genomic_DNA"/>
</dbReference>
<dbReference type="InterPro" id="IPR040031">
    <property type="entry name" value="Codanin-1"/>
</dbReference>
<feature type="region of interest" description="Disordered" evidence="1">
    <location>
        <begin position="66"/>
        <end position="89"/>
    </location>
</feature>
<dbReference type="PANTHER" id="PTHR28678">
    <property type="entry name" value="CODANIN-1"/>
    <property type="match status" value="1"/>
</dbReference>
<feature type="region of interest" description="Disordered" evidence="1">
    <location>
        <begin position="1"/>
        <end position="53"/>
    </location>
</feature>
<comment type="caution">
    <text evidence="2">The sequence shown here is derived from an EMBL/GenBank/DDBJ whole genome shotgun (WGS) entry which is preliminary data.</text>
</comment>
<dbReference type="AlphaFoldDB" id="A0A9W9YJ29"/>
<feature type="compositionally biased region" description="Low complexity" evidence="1">
    <location>
        <begin position="29"/>
        <end position="41"/>
    </location>
</feature>
<gene>
    <name evidence="2" type="primary">CDAN1_1</name>
    <name evidence="2" type="ORF">OS493_032859</name>
</gene>
<sequence>MIKTIFPPMGSNRRITPTQVKSDGKKGKSSPAFTSSPFASSHPVLESHGSPASLQEERNMLKLIKSKKKKQGDCPWGNRTSPSPQSGIRSPQLHVLGDFIKNLVPNVTAELYFVVQLLTARGIAPEPKQDEDIGKADNQNVLDSIHNCAYFAVAVLQEIQRCEIMVNIADFSPSLKETFLQQYKTYSLTKVSELNFIKSPLGGVPFSVERDNKQNFPTDRAFHNFRKQRDVFYELVREWEDSHSAAGWNMEEYMGERIRALVNQKPELANYSHFARLFKSQLLQMWRRGKKRKRFPFIKYVKAIYKNQIPKVSSHSFNQHLTNLLIVKIDEFGFFLSLNVKLNINDKEFPLSDIEEGSEKDLSIQNQELKQELFLLLKEHQDLGKVSWFPVVPTLLCAQKPHHK</sequence>
<dbReference type="GO" id="GO:0005634">
    <property type="term" value="C:nucleus"/>
    <property type="evidence" value="ECO:0007669"/>
    <property type="project" value="TreeGrafter"/>
</dbReference>
<evidence type="ECO:0000256" key="1">
    <source>
        <dbReference type="SAM" id="MobiDB-lite"/>
    </source>
</evidence>
<accession>A0A9W9YJ29</accession>
<evidence type="ECO:0000313" key="3">
    <source>
        <dbReference type="Proteomes" id="UP001163046"/>
    </source>
</evidence>
<dbReference type="PANTHER" id="PTHR28678:SF1">
    <property type="entry name" value="CODANIN-1"/>
    <property type="match status" value="1"/>
</dbReference>
<dbReference type="OrthoDB" id="20982at2759"/>
<organism evidence="2 3">
    <name type="scientific">Desmophyllum pertusum</name>
    <dbReference type="NCBI Taxonomy" id="174260"/>
    <lineage>
        <taxon>Eukaryota</taxon>
        <taxon>Metazoa</taxon>
        <taxon>Cnidaria</taxon>
        <taxon>Anthozoa</taxon>
        <taxon>Hexacorallia</taxon>
        <taxon>Scleractinia</taxon>
        <taxon>Caryophylliina</taxon>
        <taxon>Caryophylliidae</taxon>
        <taxon>Desmophyllum</taxon>
    </lineage>
</organism>
<keyword evidence="3" id="KW-1185">Reference proteome</keyword>
<dbReference type="Proteomes" id="UP001163046">
    <property type="component" value="Unassembled WGS sequence"/>
</dbReference>
<feature type="compositionally biased region" description="Polar residues" evidence="1">
    <location>
        <begin position="78"/>
        <end position="89"/>
    </location>
</feature>
<evidence type="ECO:0000313" key="2">
    <source>
        <dbReference type="EMBL" id="KAJ7352920.1"/>
    </source>
</evidence>
<name>A0A9W9YJ29_9CNID</name>